<dbReference type="GO" id="GO:0140662">
    <property type="term" value="F:ATP-dependent protein folding chaperone"/>
    <property type="evidence" value="ECO:0007669"/>
    <property type="project" value="InterPro"/>
</dbReference>
<dbReference type="EMBL" id="BKCJ010068787">
    <property type="protein sequence ID" value="GEW67631.1"/>
    <property type="molecule type" value="Genomic_DNA"/>
</dbReference>
<dbReference type="GO" id="GO:0005524">
    <property type="term" value="F:ATP binding"/>
    <property type="evidence" value="ECO:0007669"/>
    <property type="project" value="UniProtKB-KW"/>
</dbReference>
<dbReference type="PANTHER" id="PTHR19375">
    <property type="entry name" value="HEAT SHOCK PROTEIN 70KDA"/>
    <property type="match status" value="1"/>
</dbReference>
<dbReference type="InterPro" id="IPR043129">
    <property type="entry name" value="ATPase_NBD"/>
</dbReference>
<name>A0A699H4A2_TANCI</name>
<evidence type="ECO:0000256" key="3">
    <source>
        <dbReference type="SAM" id="SignalP"/>
    </source>
</evidence>
<reference evidence="4" key="1">
    <citation type="journal article" date="2019" name="Sci. Rep.">
        <title>Draft genome of Tanacetum cinerariifolium, the natural source of mosquito coil.</title>
        <authorList>
            <person name="Yamashiro T."/>
            <person name="Shiraishi A."/>
            <person name="Satake H."/>
            <person name="Nakayama K."/>
        </authorList>
    </citation>
    <scope>NUCLEOTIDE SEQUENCE</scope>
</reference>
<feature type="chain" id="PRO_5025378793" evidence="3">
    <location>
        <begin position="23"/>
        <end position="162"/>
    </location>
</feature>
<evidence type="ECO:0000313" key="4">
    <source>
        <dbReference type="EMBL" id="GEW67631.1"/>
    </source>
</evidence>
<evidence type="ECO:0000256" key="1">
    <source>
        <dbReference type="ARBA" id="ARBA00022741"/>
    </source>
</evidence>
<keyword evidence="1" id="KW-0547">Nucleotide-binding</keyword>
<dbReference type="PROSITE" id="PS00329">
    <property type="entry name" value="HSP70_2"/>
    <property type="match status" value="1"/>
</dbReference>
<keyword evidence="3" id="KW-0732">Signal</keyword>
<gene>
    <name evidence="4" type="ORF">Tci_239607</name>
</gene>
<evidence type="ECO:0000256" key="2">
    <source>
        <dbReference type="ARBA" id="ARBA00022840"/>
    </source>
</evidence>
<dbReference type="Pfam" id="PF00012">
    <property type="entry name" value="HSP70"/>
    <property type="match status" value="2"/>
</dbReference>
<proteinExistence type="predicted"/>
<comment type="caution">
    <text evidence="4">The sequence shown here is derived from an EMBL/GenBank/DDBJ whole genome shotgun (WGS) entry which is preliminary data.</text>
</comment>
<dbReference type="SUPFAM" id="SSF53067">
    <property type="entry name" value="Actin-like ATPase domain"/>
    <property type="match status" value="2"/>
</dbReference>
<dbReference type="InterPro" id="IPR018181">
    <property type="entry name" value="Heat_shock_70_CS"/>
</dbReference>
<organism evidence="4">
    <name type="scientific">Tanacetum cinerariifolium</name>
    <name type="common">Dalmatian daisy</name>
    <name type="synonym">Chrysanthemum cinerariifolium</name>
    <dbReference type="NCBI Taxonomy" id="118510"/>
    <lineage>
        <taxon>Eukaryota</taxon>
        <taxon>Viridiplantae</taxon>
        <taxon>Streptophyta</taxon>
        <taxon>Embryophyta</taxon>
        <taxon>Tracheophyta</taxon>
        <taxon>Spermatophyta</taxon>
        <taxon>Magnoliopsida</taxon>
        <taxon>eudicotyledons</taxon>
        <taxon>Gunneridae</taxon>
        <taxon>Pentapetalae</taxon>
        <taxon>asterids</taxon>
        <taxon>campanulids</taxon>
        <taxon>Asterales</taxon>
        <taxon>Asteraceae</taxon>
        <taxon>Asteroideae</taxon>
        <taxon>Anthemideae</taxon>
        <taxon>Anthemidinae</taxon>
        <taxon>Tanacetum</taxon>
    </lineage>
</organism>
<dbReference type="AlphaFoldDB" id="A0A699H4A2"/>
<feature type="non-terminal residue" evidence="4">
    <location>
        <position position="1"/>
    </location>
</feature>
<sequence length="162" mass="17574">SSGKIVLAVGTILHYQWELLLAVGTSSGSGNFLLAVGTSSGIKYKGVEKQFVVEDISAMVLTKMKEVAKTYLNANVKTAVITRTHGSAIEYGLDQKATITGRTNVLIFDMGGGTSDVSLVTIEKGSFKVKAVGGDTHLGGDDFDNRMMEYFVKEFKRKEFFF</sequence>
<dbReference type="InterPro" id="IPR013126">
    <property type="entry name" value="Hsp_70_fam"/>
</dbReference>
<keyword evidence="4" id="KW-0346">Stress response</keyword>
<accession>A0A699H4A2</accession>
<protein>
    <submittedName>
        <fullName evidence="4">Heat shock cognate 70 kDa protein</fullName>
    </submittedName>
</protein>
<keyword evidence="2" id="KW-0067">ATP-binding</keyword>
<feature type="signal peptide" evidence="3">
    <location>
        <begin position="1"/>
        <end position="22"/>
    </location>
</feature>
<dbReference type="Gene3D" id="3.30.420.40">
    <property type="match status" value="2"/>
</dbReference>